<evidence type="ECO:0000256" key="1">
    <source>
        <dbReference type="ARBA" id="ARBA00004651"/>
    </source>
</evidence>
<organism evidence="9 10">
    <name type="scientific">Adonisia turfae CCMR0081</name>
    <dbReference type="NCBI Taxonomy" id="2292702"/>
    <lineage>
        <taxon>Bacteria</taxon>
        <taxon>Bacillati</taxon>
        <taxon>Cyanobacteriota</taxon>
        <taxon>Adonisia</taxon>
        <taxon>Adonisia turfae</taxon>
    </lineage>
</organism>
<comment type="caution">
    <text evidence="9">The sequence shown here is derived from an EMBL/GenBank/DDBJ whole genome shotgun (WGS) entry which is preliminary data.</text>
</comment>
<gene>
    <name evidence="9" type="ORF">DXZ20_16975</name>
</gene>
<keyword evidence="5 7" id="KW-1133">Transmembrane helix</keyword>
<accession>A0A6M0RM51</accession>
<keyword evidence="2" id="KW-0813">Transport</keyword>
<dbReference type="Pfam" id="PF07690">
    <property type="entry name" value="MFS_1"/>
    <property type="match status" value="2"/>
</dbReference>
<evidence type="ECO:0000259" key="8">
    <source>
        <dbReference type="PROSITE" id="PS50850"/>
    </source>
</evidence>
<keyword evidence="6 7" id="KW-0472">Membrane</keyword>
<feature type="transmembrane region" description="Helical" evidence="7">
    <location>
        <begin position="304"/>
        <end position="323"/>
    </location>
</feature>
<comment type="subcellular location">
    <subcellularLocation>
        <location evidence="1">Cell membrane</location>
        <topology evidence="1">Multi-pass membrane protein</topology>
    </subcellularLocation>
</comment>
<feature type="transmembrane region" description="Helical" evidence="7">
    <location>
        <begin position="400"/>
        <end position="418"/>
    </location>
</feature>
<feature type="transmembrane region" description="Helical" evidence="7">
    <location>
        <begin position="185"/>
        <end position="206"/>
    </location>
</feature>
<dbReference type="PROSITE" id="PS50850">
    <property type="entry name" value="MFS"/>
    <property type="match status" value="1"/>
</dbReference>
<dbReference type="GO" id="GO:0022857">
    <property type="term" value="F:transmembrane transporter activity"/>
    <property type="evidence" value="ECO:0007669"/>
    <property type="project" value="InterPro"/>
</dbReference>
<evidence type="ECO:0000256" key="4">
    <source>
        <dbReference type="ARBA" id="ARBA00022692"/>
    </source>
</evidence>
<dbReference type="InterPro" id="IPR050171">
    <property type="entry name" value="MFS_Transporters"/>
</dbReference>
<name>A0A6M0RM51_9CYAN</name>
<feature type="transmembrane region" description="Helical" evidence="7">
    <location>
        <begin position="160"/>
        <end position="179"/>
    </location>
</feature>
<proteinExistence type="predicted"/>
<feature type="transmembrane region" description="Helical" evidence="7">
    <location>
        <begin position="66"/>
        <end position="84"/>
    </location>
</feature>
<dbReference type="Gene3D" id="1.20.1250.20">
    <property type="entry name" value="MFS general substrate transporter like domains"/>
    <property type="match status" value="2"/>
</dbReference>
<feature type="transmembrane region" description="Helical" evidence="7">
    <location>
        <begin position="329"/>
        <end position="347"/>
    </location>
</feature>
<evidence type="ECO:0000256" key="6">
    <source>
        <dbReference type="ARBA" id="ARBA00023136"/>
    </source>
</evidence>
<keyword evidence="10" id="KW-1185">Reference proteome</keyword>
<dbReference type="AlphaFoldDB" id="A0A6M0RM51"/>
<dbReference type="InterPro" id="IPR036259">
    <property type="entry name" value="MFS_trans_sf"/>
</dbReference>
<evidence type="ECO:0000256" key="5">
    <source>
        <dbReference type="ARBA" id="ARBA00022989"/>
    </source>
</evidence>
<dbReference type="SUPFAM" id="SSF103473">
    <property type="entry name" value="MFS general substrate transporter"/>
    <property type="match status" value="1"/>
</dbReference>
<reference evidence="9 10" key="1">
    <citation type="journal article" date="2020" name="Microb. Ecol.">
        <title>Ecogenomics of the Marine Benthic Filamentous Cyanobacterium Adonisia.</title>
        <authorList>
            <person name="Walter J.M."/>
            <person name="Coutinho F.H."/>
            <person name="Leomil L."/>
            <person name="Hargreaves P.I."/>
            <person name="Campeao M.E."/>
            <person name="Vieira V.V."/>
            <person name="Silva B.S."/>
            <person name="Fistarol G.O."/>
            <person name="Salomon P.S."/>
            <person name="Sawabe T."/>
            <person name="Mino S."/>
            <person name="Hosokawa M."/>
            <person name="Miyashita H."/>
            <person name="Maruyama F."/>
            <person name="van Verk M.C."/>
            <person name="Dutilh B.E."/>
            <person name="Thompson C.C."/>
            <person name="Thompson F.L."/>
        </authorList>
    </citation>
    <scope>NUCLEOTIDE SEQUENCE [LARGE SCALE GENOMIC DNA]</scope>
    <source>
        <strain evidence="9 10">CCMR0081</strain>
    </source>
</reference>
<feature type="transmembrane region" description="Helical" evidence="7">
    <location>
        <begin position="28"/>
        <end position="54"/>
    </location>
</feature>
<feature type="transmembrane region" description="Helical" evidence="7">
    <location>
        <begin position="368"/>
        <end position="388"/>
    </location>
</feature>
<keyword evidence="4 7" id="KW-0812">Transmembrane</keyword>
<dbReference type="GO" id="GO:0005886">
    <property type="term" value="C:plasma membrane"/>
    <property type="evidence" value="ECO:0007669"/>
    <property type="project" value="UniProtKB-SubCell"/>
</dbReference>
<protein>
    <submittedName>
        <fullName evidence="9">MFS transporter</fullName>
    </submittedName>
</protein>
<dbReference type="EMBL" id="QXHD01000004">
    <property type="protein sequence ID" value="NEZ57334.1"/>
    <property type="molecule type" value="Genomic_DNA"/>
</dbReference>
<evidence type="ECO:0000256" key="2">
    <source>
        <dbReference type="ARBA" id="ARBA00022448"/>
    </source>
</evidence>
<feature type="transmembrane region" description="Helical" evidence="7">
    <location>
        <begin position="273"/>
        <end position="292"/>
    </location>
</feature>
<keyword evidence="3" id="KW-1003">Cell membrane</keyword>
<dbReference type="RefSeq" id="WP_163699401.1">
    <property type="nucleotide sequence ID" value="NZ_QXHD01000004.1"/>
</dbReference>
<dbReference type="InterPro" id="IPR011701">
    <property type="entry name" value="MFS"/>
</dbReference>
<dbReference type="PANTHER" id="PTHR23517">
    <property type="entry name" value="RESISTANCE PROTEIN MDTM, PUTATIVE-RELATED-RELATED"/>
    <property type="match status" value="1"/>
</dbReference>
<evidence type="ECO:0000313" key="10">
    <source>
        <dbReference type="Proteomes" id="UP000481033"/>
    </source>
</evidence>
<dbReference type="Proteomes" id="UP000481033">
    <property type="component" value="Unassembled WGS sequence"/>
</dbReference>
<dbReference type="InterPro" id="IPR020846">
    <property type="entry name" value="MFS_dom"/>
</dbReference>
<evidence type="ECO:0000256" key="7">
    <source>
        <dbReference type="SAM" id="Phobius"/>
    </source>
</evidence>
<evidence type="ECO:0000313" key="9">
    <source>
        <dbReference type="EMBL" id="NEZ57334.1"/>
    </source>
</evidence>
<feature type="domain" description="Major facilitator superfamily (MFS) profile" evidence="8">
    <location>
        <begin position="27"/>
        <end position="424"/>
    </location>
</feature>
<sequence length="435" mass="47985">MEHTEAQTDLQDTATGIFAWLPQLRREIWILATGQLLLYIGQGFTLVYASIYFVNELGFSPTQVGLALSSSGLAGIVGRFWSGYAIDSDFWGRRRTLMLSAMITALACFCLAFANTFVLLVLGNLLLGLGISLYWPANLSITTDLTTTENRTEAFALTRLVDHLGLALGALLAGQYVAMSGNYSILFILKGLTYALFAGVIYVAIAETRQPLGDVRNVWQDWWQAFRDRNLLTFLSANIIFTIYAAQYTSTLPLYLANFIPGGNTEIGFSEQWISYFFVWHVVLKVVFQLPITRLVKTINHVSIMLVALIIWSAAFFLLWLVGNIAIDPLLIAISAFSLIALAEILYSPAGVSLLGEMAPSNLRGIYFSLESQCWSIGFTVGPALGGWALDHPETMGTNLWLYLITGGFVASFILVVLKQKVTTVEESDLIVDGF</sequence>
<dbReference type="PANTHER" id="PTHR23517:SF2">
    <property type="entry name" value="MULTIDRUG RESISTANCE PROTEIN MDTH"/>
    <property type="match status" value="1"/>
</dbReference>
<feature type="transmembrane region" description="Helical" evidence="7">
    <location>
        <begin position="96"/>
        <end position="114"/>
    </location>
</feature>
<feature type="transmembrane region" description="Helical" evidence="7">
    <location>
        <begin position="231"/>
        <end position="249"/>
    </location>
</feature>
<evidence type="ECO:0000256" key="3">
    <source>
        <dbReference type="ARBA" id="ARBA00022475"/>
    </source>
</evidence>
<feature type="transmembrane region" description="Helical" evidence="7">
    <location>
        <begin position="120"/>
        <end position="139"/>
    </location>
</feature>